<dbReference type="Proteomes" id="UP000521676">
    <property type="component" value="Unassembled WGS sequence"/>
</dbReference>
<dbReference type="Gene3D" id="1.20.120.450">
    <property type="entry name" value="dinb family like domain"/>
    <property type="match status" value="1"/>
</dbReference>
<sequence>MSSIEDACRRMTDAFNEVIALADNELLQVNPDALYHNTSGVEWSIMQVLAHIAEFMPYWAGEIEKILVVPGVKFGRGIEDENRVGAIAEHGNDSLAQMTASLRAAYARLFVTLLRLTDADLDKSGIHVVQGDKTIASIIHHTIIGHLTGHLNQIRQTLELVE</sequence>
<organism evidence="2 4">
    <name type="scientific">Candidatus Chlorohelix allophototropha</name>
    <dbReference type="NCBI Taxonomy" id="3003348"/>
    <lineage>
        <taxon>Bacteria</taxon>
        <taxon>Bacillati</taxon>
        <taxon>Chloroflexota</taxon>
        <taxon>Chloroflexia</taxon>
        <taxon>Candidatus Chloroheliales</taxon>
        <taxon>Candidatus Chloroheliaceae</taxon>
        <taxon>Candidatus Chlorohelix</taxon>
    </lineage>
</organism>
<accession>A0A8T7M6P8</accession>
<evidence type="ECO:0000259" key="1">
    <source>
        <dbReference type="Pfam" id="PF12867"/>
    </source>
</evidence>
<dbReference type="AlphaFoldDB" id="A0A8T7M6P8"/>
<dbReference type="Pfam" id="PF12867">
    <property type="entry name" value="DinB_2"/>
    <property type="match status" value="1"/>
</dbReference>
<evidence type="ECO:0000313" key="5">
    <source>
        <dbReference type="Proteomes" id="UP001431572"/>
    </source>
</evidence>
<proteinExistence type="predicted"/>
<dbReference type="RefSeq" id="WP_341471502.1">
    <property type="nucleotide sequence ID" value="NZ_CP128400.1"/>
</dbReference>
<evidence type="ECO:0000313" key="3">
    <source>
        <dbReference type="EMBL" id="WJW69629.1"/>
    </source>
</evidence>
<dbReference type="InterPro" id="IPR024775">
    <property type="entry name" value="DinB-like"/>
</dbReference>
<dbReference type="Proteomes" id="UP001431572">
    <property type="component" value="Chromosome 2"/>
</dbReference>
<reference evidence="2 4" key="1">
    <citation type="submission" date="2020-06" db="EMBL/GenBank/DDBJ databases">
        <title>Anoxygenic phototrophic Chloroflexota member uses a Type I reaction center.</title>
        <authorList>
            <person name="Tsuji J.M."/>
            <person name="Shaw N.A."/>
            <person name="Nagashima S."/>
            <person name="Venkiteswaran J."/>
            <person name="Schiff S.L."/>
            <person name="Hanada S."/>
            <person name="Tank M."/>
            <person name="Neufeld J.D."/>
        </authorList>
    </citation>
    <scope>NUCLEOTIDE SEQUENCE [LARGE SCALE GENOMIC DNA]</scope>
    <source>
        <strain evidence="2">L227-S17</strain>
    </source>
</reference>
<dbReference type="InterPro" id="IPR034660">
    <property type="entry name" value="DinB/YfiT-like"/>
</dbReference>
<gene>
    <name evidence="2" type="ORF">HXX08_17865</name>
    <name evidence="3" type="ORF">OZ401_003256</name>
</gene>
<evidence type="ECO:0000313" key="2">
    <source>
        <dbReference type="EMBL" id="NWJ47723.1"/>
    </source>
</evidence>
<name>A0A8T7M6P8_9CHLR</name>
<evidence type="ECO:0000313" key="4">
    <source>
        <dbReference type="Proteomes" id="UP000521676"/>
    </source>
</evidence>
<dbReference type="EMBL" id="CP128400">
    <property type="protein sequence ID" value="WJW69629.1"/>
    <property type="molecule type" value="Genomic_DNA"/>
</dbReference>
<feature type="domain" description="DinB-like" evidence="1">
    <location>
        <begin position="28"/>
        <end position="154"/>
    </location>
</feature>
<keyword evidence="5" id="KW-1185">Reference proteome</keyword>
<reference evidence="3" key="2">
    <citation type="journal article" date="2024" name="Nature">
        <title>Anoxygenic phototroph of the Chloroflexota uses a type I reaction centre.</title>
        <authorList>
            <person name="Tsuji J.M."/>
            <person name="Shaw N.A."/>
            <person name="Nagashima S."/>
            <person name="Venkiteswaran J.J."/>
            <person name="Schiff S.L."/>
            <person name="Watanabe T."/>
            <person name="Fukui M."/>
            <person name="Hanada S."/>
            <person name="Tank M."/>
            <person name="Neufeld J.D."/>
        </authorList>
    </citation>
    <scope>NUCLEOTIDE SEQUENCE</scope>
    <source>
        <strain evidence="3">L227-S17</strain>
    </source>
</reference>
<dbReference type="EMBL" id="JACATZ010000003">
    <property type="protein sequence ID" value="NWJ47723.1"/>
    <property type="molecule type" value="Genomic_DNA"/>
</dbReference>
<dbReference type="SUPFAM" id="SSF109854">
    <property type="entry name" value="DinB/YfiT-like putative metalloenzymes"/>
    <property type="match status" value="1"/>
</dbReference>
<protein>
    <submittedName>
        <fullName evidence="2">DinB family protein</fullName>
    </submittedName>
</protein>